<evidence type="ECO:0000256" key="1">
    <source>
        <dbReference type="SAM" id="Phobius"/>
    </source>
</evidence>
<gene>
    <name evidence="2" type="ORF">SAMN04487940_104164</name>
</gene>
<keyword evidence="1" id="KW-0472">Membrane</keyword>
<keyword evidence="3" id="KW-1185">Reference proteome</keyword>
<dbReference type="Proteomes" id="UP000182932">
    <property type="component" value="Unassembled WGS sequence"/>
</dbReference>
<feature type="transmembrane region" description="Helical" evidence="1">
    <location>
        <begin position="7"/>
        <end position="26"/>
    </location>
</feature>
<dbReference type="AlphaFoldDB" id="A0A975W915"/>
<keyword evidence="1" id="KW-0812">Transmembrane</keyword>
<organism evidence="2 3">
    <name type="scientific">Marinovum algicola</name>
    <dbReference type="NCBI Taxonomy" id="42444"/>
    <lineage>
        <taxon>Bacteria</taxon>
        <taxon>Pseudomonadati</taxon>
        <taxon>Pseudomonadota</taxon>
        <taxon>Alphaproteobacteria</taxon>
        <taxon>Rhodobacterales</taxon>
        <taxon>Roseobacteraceae</taxon>
        <taxon>Marinovum</taxon>
    </lineage>
</organism>
<comment type="caution">
    <text evidence="2">The sequence shown here is derived from an EMBL/GenBank/DDBJ whole genome shotgun (WGS) entry which is preliminary data.</text>
</comment>
<dbReference type="RefSeq" id="WP_048533256.1">
    <property type="nucleotide sequence ID" value="NZ_CBDCHJ010000001.1"/>
</dbReference>
<name>A0A975W915_9RHOB</name>
<sequence length="95" mass="10500">MGITSAIVLFAVIWFLTFLVVIPFRIQTQGDLGDVVEGTHAGAPQVHNLARKAKLTTAISAAIWLLLFVIIQFEVITVRDIDGWMYQRMTPSEAG</sequence>
<feature type="transmembrane region" description="Helical" evidence="1">
    <location>
        <begin position="58"/>
        <end position="78"/>
    </location>
</feature>
<keyword evidence="1" id="KW-1133">Transmembrane helix</keyword>
<accession>A0A975W915</accession>
<evidence type="ECO:0000313" key="3">
    <source>
        <dbReference type="Proteomes" id="UP000182932"/>
    </source>
</evidence>
<proteinExistence type="predicted"/>
<dbReference type="EMBL" id="FNYY01000004">
    <property type="protein sequence ID" value="SEJ24331.1"/>
    <property type="molecule type" value="Genomic_DNA"/>
</dbReference>
<dbReference type="Pfam" id="PF07330">
    <property type="entry name" value="DUF1467"/>
    <property type="match status" value="1"/>
</dbReference>
<dbReference type="GeneID" id="80817854"/>
<reference evidence="2 3" key="1">
    <citation type="submission" date="2016-10" db="EMBL/GenBank/DDBJ databases">
        <authorList>
            <person name="Varghese N."/>
            <person name="Submissions S."/>
        </authorList>
    </citation>
    <scope>NUCLEOTIDE SEQUENCE [LARGE SCALE GENOMIC DNA]</scope>
    <source>
        <strain evidence="2 3">FF3</strain>
    </source>
</reference>
<evidence type="ECO:0000313" key="2">
    <source>
        <dbReference type="EMBL" id="SEJ24331.1"/>
    </source>
</evidence>
<dbReference type="InterPro" id="IPR009935">
    <property type="entry name" value="DUF1467"/>
</dbReference>
<protein>
    <submittedName>
        <fullName evidence="2">Predicted secreted protein</fullName>
    </submittedName>
</protein>